<evidence type="ECO:0000313" key="2">
    <source>
        <dbReference type="EMBL" id="EKF54988.1"/>
    </source>
</evidence>
<dbReference type="PANTHER" id="PTHR42852">
    <property type="entry name" value="THIOL:DISULFIDE INTERCHANGE PROTEIN DSBE"/>
    <property type="match status" value="1"/>
</dbReference>
<name>K2P1S4_9FLAO</name>
<dbReference type="AlphaFoldDB" id="K2P1S4"/>
<dbReference type="PATRIC" id="fig|555500.3.peg.2009"/>
<dbReference type="InterPro" id="IPR050553">
    <property type="entry name" value="Thioredoxin_ResA/DsbE_sf"/>
</dbReference>
<reference evidence="2 3" key="1">
    <citation type="journal article" date="2012" name="J. Bacteriol.">
        <title>Genome Sequence of Galbibacter marinum Type Strain ck-I2-15.</title>
        <authorList>
            <person name="Lai Q."/>
            <person name="Li C."/>
            <person name="Shao Z."/>
        </authorList>
    </citation>
    <scope>NUCLEOTIDE SEQUENCE [LARGE SCALE GENOMIC DNA]</scope>
    <source>
        <strain evidence="3">ck-I2-15</strain>
    </source>
</reference>
<comment type="caution">
    <text evidence="2">The sequence shown here is derived from an EMBL/GenBank/DDBJ whole genome shotgun (WGS) entry which is preliminary data.</text>
</comment>
<keyword evidence="3" id="KW-1185">Reference proteome</keyword>
<dbReference type="InterPro" id="IPR013766">
    <property type="entry name" value="Thioredoxin_domain"/>
</dbReference>
<dbReference type="PROSITE" id="PS51257">
    <property type="entry name" value="PROKAR_LIPOPROTEIN"/>
    <property type="match status" value="1"/>
</dbReference>
<dbReference type="RefSeq" id="WP_008991791.1">
    <property type="nucleotide sequence ID" value="NZ_AMSG01000012.1"/>
</dbReference>
<sequence>MRSIGFLMVFVTMVSCKPGEQSISNSFVDYEMAKPHQLLSTSYSDIPVYSFDEFEKLLKVHSQKTYVVNFWATWCKPCVKEIPEFEKLQNTYGDQQVEVVLVSLDFPNKVESQLLPFVENLNLKSQVILLDDPNQNRWIPKIDKDWSGAIPATLIFNADRREFYEKSFTFMSLEAELQDFLN</sequence>
<dbReference type="Gene3D" id="3.40.30.10">
    <property type="entry name" value="Glutaredoxin"/>
    <property type="match status" value="1"/>
</dbReference>
<accession>K2P1S4</accession>
<gene>
    <name evidence="2" type="ORF">I215_09721</name>
</gene>
<feature type="domain" description="Thioredoxin" evidence="1">
    <location>
        <begin position="28"/>
        <end position="182"/>
    </location>
</feature>
<dbReference type="SUPFAM" id="SSF52833">
    <property type="entry name" value="Thioredoxin-like"/>
    <property type="match status" value="1"/>
</dbReference>
<dbReference type="OrthoDB" id="9815205at2"/>
<evidence type="ECO:0000259" key="1">
    <source>
        <dbReference type="PROSITE" id="PS51352"/>
    </source>
</evidence>
<dbReference type="eggNOG" id="COG0526">
    <property type="taxonomic scope" value="Bacteria"/>
</dbReference>
<evidence type="ECO:0000313" key="3">
    <source>
        <dbReference type="Proteomes" id="UP000007364"/>
    </source>
</evidence>
<proteinExistence type="predicted"/>
<dbReference type="GO" id="GO:0016209">
    <property type="term" value="F:antioxidant activity"/>
    <property type="evidence" value="ECO:0007669"/>
    <property type="project" value="InterPro"/>
</dbReference>
<protein>
    <submittedName>
        <fullName evidence="2">Alkyl hydroperoxide reductase</fullName>
    </submittedName>
</protein>
<dbReference type="PANTHER" id="PTHR42852:SF18">
    <property type="entry name" value="CHROMOSOME UNDETERMINED SCAFFOLD_47, WHOLE GENOME SHOTGUN SEQUENCE"/>
    <property type="match status" value="1"/>
</dbReference>
<dbReference type="InterPro" id="IPR036249">
    <property type="entry name" value="Thioredoxin-like_sf"/>
</dbReference>
<dbReference type="CDD" id="cd02966">
    <property type="entry name" value="TlpA_like_family"/>
    <property type="match status" value="1"/>
</dbReference>
<dbReference type="PROSITE" id="PS51352">
    <property type="entry name" value="THIOREDOXIN_2"/>
    <property type="match status" value="1"/>
</dbReference>
<dbReference type="Pfam" id="PF00578">
    <property type="entry name" value="AhpC-TSA"/>
    <property type="match status" value="1"/>
</dbReference>
<dbReference type="STRING" id="555500.I215_09721"/>
<dbReference type="InterPro" id="IPR000866">
    <property type="entry name" value="AhpC/TSA"/>
</dbReference>
<dbReference type="EMBL" id="AMSG01000012">
    <property type="protein sequence ID" value="EKF54988.1"/>
    <property type="molecule type" value="Genomic_DNA"/>
</dbReference>
<organism evidence="2 3">
    <name type="scientific">Galbibacter marinus</name>
    <dbReference type="NCBI Taxonomy" id="555500"/>
    <lineage>
        <taxon>Bacteria</taxon>
        <taxon>Pseudomonadati</taxon>
        <taxon>Bacteroidota</taxon>
        <taxon>Flavobacteriia</taxon>
        <taxon>Flavobacteriales</taxon>
        <taxon>Flavobacteriaceae</taxon>
        <taxon>Galbibacter</taxon>
    </lineage>
</organism>
<dbReference type="Proteomes" id="UP000007364">
    <property type="component" value="Unassembled WGS sequence"/>
</dbReference>
<dbReference type="GO" id="GO:0016491">
    <property type="term" value="F:oxidoreductase activity"/>
    <property type="evidence" value="ECO:0007669"/>
    <property type="project" value="InterPro"/>
</dbReference>